<dbReference type="Gene3D" id="3.40.630.30">
    <property type="match status" value="1"/>
</dbReference>
<dbReference type="RefSeq" id="WP_264988712.1">
    <property type="nucleotide sequence ID" value="NZ_BRZA01000002.1"/>
</dbReference>
<protein>
    <submittedName>
        <fullName evidence="2">N-acetyltransferase</fullName>
    </submittedName>
</protein>
<accession>A0ABQ5NKT0</accession>
<dbReference type="InterPro" id="IPR016181">
    <property type="entry name" value="Acyl_CoA_acyltransferase"/>
</dbReference>
<reference evidence="2" key="1">
    <citation type="submission" date="2022-08" db="EMBL/GenBank/DDBJ databases">
        <title>Draft genome sequence of Lysinibacillus sp. strain KH24.</title>
        <authorList>
            <person name="Kanbe H."/>
            <person name="Itoh H."/>
        </authorList>
    </citation>
    <scope>NUCLEOTIDE SEQUENCE</scope>
    <source>
        <strain evidence="2">KH24</strain>
    </source>
</reference>
<dbReference type="InterPro" id="IPR000182">
    <property type="entry name" value="GNAT_dom"/>
</dbReference>
<dbReference type="EMBL" id="BRZA01000002">
    <property type="protein sequence ID" value="GLC88962.1"/>
    <property type="molecule type" value="Genomic_DNA"/>
</dbReference>
<organism evidence="2 3">
    <name type="scientific">Lysinibacillus piscis</name>
    <dbReference type="NCBI Taxonomy" id="2518931"/>
    <lineage>
        <taxon>Bacteria</taxon>
        <taxon>Bacillati</taxon>
        <taxon>Bacillota</taxon>
        <taxon>Bacilli</taxon>
        <taxon>Bacillales</taxon>
        <taxon>Bacillaceae</taxon>
        <taxon>Lysinibacillus</taxon>
    </lineage>
</organism>
<gene>
    <name evidence="2" type="ORF">LYSBPC_20890</name>
</gene>
<evidence type="ECO:0000259" key="1">
    <source>
        <dbReference type="PROSITE" id="PS51186"/>
    </source>
</evidence>
<evidence type="ECO:0000313" key="2">
    <source>
        <dbReference type="EMBL" id="GLC88962.1"/>
    </source>
</evidence>
<dbReference type="Proteomes" id="UP001065593">
    <property type="component" value="Unassembled WGS sequence"/>
</dbReference>
<keyword evidence="3" id="KW-1185">Reference proteome</keyword>
<dbReference type="SUPFAM" id="SSF55729">
    <property type="entry name" value="Acyl-CoA N-acyltransferases (Nat)"/>
    <property type="match status" value="1"/>
</dbReference>
<proteinExistence type="predicted"/>
<comment type="caution">
    <text evidence="2">The sequence shown here is derived from an EMBL/GenBank/DDBJ whole genome shotgun (WGS) entry which is preliminary data.</text>
</comment>
<feature type="domain" description="N-acetyltransferase" evidence="1">
    <location>
        <begin position="1"/>
        <end position="144"/>
    </location>
</feature>
<dbReference type="CDD" id="cd04301">
    <property type="entry name" value="NAT_SF"/>
    <property type="match status" value="1"/>
</dbReference>
<sequence length="145" mass="16758">MRILTMEGVPYEWLQPLQALHAHVFDGADLPATKLESKEDLLCLLAEEEEQLVGFKLGYCHPDGVFYSWLGGVREEMRGRGIASQLMVQQHRFLQEKGYKRVRTYGRNAYKAMLITNLKHGFDIVSTFVDDKGRHKIVFEKTLEE</sequence>
<name>A0ABQ5NKT0_9BACI</name>
<dbReference type="PROSITE" id="PS51186">
    <property type="entry name" value="GNAT"/>
    <property type="match status" value="1"/>
</dbReference>
<evidence type="ECO:0000313" key="3">
    <source>
        <dbReference type="Proteomes" id="UP001065593"/>
    </source>
</evidence>
<dbReference type="Pfam" id="PF13508">
    <property type="entry name" value="Acetyltransf_7"/>
    <property type="match status" value="1"/>
</dbReference>